<name>A0ABW2B0L1_9RHOB</name>
<protein>
    <submittedName>
        <fullName evidence="1">Uncharacterized protein</fullName>
    </submittedName>
</protein>
<dbReference type="Proteomes" id="UP001596353">
    <property type="component" value="Unassembled WGS sequence"/>
</dbReference>
<accession>A0ABW2B0L1</accession>
<evidence type="ECO:0000313" key="2">
    <source>
        <dbReference type="Proteomes" id="UP001596353"/>
    </source>
</evidence>
<sequence length="82" mass="9340">MLDRLARGAHDPLAEFPELRRLGRTLEQRVDFFGLVEHVIAVIHCPKAIKDAMRGGGRFRAKGENMLGYHLLPTLLIKEFET</sequence>
<comment type="caution">
    <text evidence="1">The sequence shown here is derived from an EMBL/GenBank/DDBJ whole genome shotgun (WGS) entry which is preliminary data.</text>
</comment>
<reference evidence="2" key="1">
    <citation type="journal article" date="2019" name="Int. J. Syst. Evol. Microbiol.">
        <title>The Global Catalogue of Microorganisms (GCM) 10K type strain sequencing project: providing services to taxonomists for standard genome sequencing and annotation.</title>
        <authorList>
            <consortium name="The Broad Institute Genomics Platform"/>
            <consortium name="The Broad Institute Genome Sequencing Center for Infectious Disease"/>
            <person name="Wu L."/>
            <person name="Ma J."/>
        </authorList>
    </citation>
    <scope>NUCLEOTIDE SEQUENCE [LARGE SCALE GENOMIC DNA]</scope>
    <source>
        <strain evidence="2">CCUG 66188</strain>
    </source>
</reference>
<proteinExistence type="predicted"/>
<organism evidence="1 2">
    <name type="scientific">Sulfitobacter porphyrae</name>
    <dbReference type="NCBI Taxonomy" id="1246864"/>
    <lineage>
        <taxon>Bacteria</taxon>
        <taxon>Pseudomonadati</taxon>
        <taxon>Pseudomonadota</taxon>
        <taxon>Alphaproteobacteria</taxon>
        <taxon>Rhodobacterales</taxon>
        <taxon>Roseobacteraceae</taxon>
        <taxon>Sulfitobacter</taxon>
    </lineage>
</organism>
<evidence type="ECO:0000313" key="1">
    <source>
        <dbReference type="EMBL" id="MFC6758802.1"/>
    </source>
</evidence>
<dbReference type="EMBL" id="JBHSWG010000001">
    <property type="protein sequence ID" value="MFC6758802.1"/>
    <property type="molecule type" value="Genomic_DNA"/>
</dbReference>
<keyword evidence="2" id="KW-1185">Reference proteome</keyword>
<gene>
    <name evidence="1" type="ORF">ACFQFQ_03625</name>
</gene>